<comment type="caution">
    <text evidence="1">The sequence shown here is derived from an EMBL/GenBank/DDBJ whole genome shotgun (WGS) entry which is preliminary data.</text>
</comment>
<accession>A0A7W7ZWA0</accession>
<sequence>MRDFRYLDVWHKAHAFTLNVYRISETFPKTETFGLAATLRRGAAHLTMKIAEGCGRDEHAEYIHALQQARAMGVEIEYQLLLARDLQFLEPATYDSLQHDVIEVRKMLSGVIKTPQRVSA</sequence>
<dbReference type="SUPFAM" id="SSF158446">
    <property type="entry name" value="IVS-encoded protein-like"/>
    <property type="match status" value="1"/>
</dbReference>
<proteinExistence type="predicted"/>
<dbReference type="Pfam" id="PF05635">
    <property type="entry name" value="23S_rRNA_IVP"/>
    <property type="match status" value="1"/>
</dbReference>
<gene>
    <name evidence="1" type="ORF">HDF15_005254</name>
</gene>
<name>A0A7W7ZWA0_9BACT</name>
<dbReference type="PANTHER" id="PTHR38471">
    <property type="entry name" value="FOUR HELIX BUNDLE PROTEIN"/>
    <property type="match status" value="1"/>
</dbReference>
<dbReference type="Proteomes" id="UP000584867">
    <property type="component" value="Unassembled WGS sequence"/>
</dbReference>
<dbReference type="PANTHER" id="PTHR38471:SF2">
    <property type="entry name" value="FOUR HELIX BUNDLE PROTEIN"/>
    <property type="match status" value="1"/>
</dbReference>
<dbReference type="InterPro" id="IPR012657">
    <property type="entry name" value="23S_rRNA-intervening_sequence"/>
</dbReference>
<protein>
    <submittedName>
        <fullName evidence="1">Four helix bundle protein</fullName>
    </submittedName>
</protein>
<reference evidence="1 2" key="1">
    <citation type="submission" date="2020-08" db="EMBL/GenBank/DDBJ databases">
        <title>Genomic Encyclopedia of Type Strains, Phase IV (KMG-V): Genome sequencing to study the core and pangenomes of soil and plant-associated prokaryotes.</title>
        <authorList>
            <person name="Whitman W."/>
        </authorList>
    </citation>
    <scope>NUCLEOTIDE SEQUENCE [LARGE SCALE GENOMIC DNA]</scope>
    <source>
        <strain evidence="1 2">X5P3</strain>
    </source>
</reference>
<evidence type="ECO:0000313" key="1">
    <source>
        <dbReference type="EMBL" id="MBB5066868.1"/>
    </source>
</evidence>
<dbReference type="CDD" id="cd16377">
    <property type="entry name" value="23S_rRNA_IVP_like"/>
    <property type="match status" value="1"/>
</dbReference>
<dbReference type="InterPro" id="IPR036583">
    <property type="entry name" value="23S_rRNA_IVS_sf"/>
</dbReference>
<dbReference type="RefSeq" id="WP_184261165.1">
    <property type="nucleotide sequence ID" value="NZ_JACHIO010000039.1"/>
</dbReference>
<dbReference type="Gene3D" id="1.20.1440.60">
    <property type="entry name" value="23S rRNA-intervening sequence"/>
    <property type="match status" value="1"/>
</dbReference>
<dbReference type="NCBIfam" id="TIGR02436">
    <property type="entry name" value="four helix bundle protein"/>
    <property type="match status" value="1"/>
</dbReference>
<dbReference type="EMBL" id="JACHIO010000039">
    <property type="protein sequence ID" value="MBB5066868.1"/>
    <property type="molecule type" value="Genomic_DNA"/>
</dbReference>
<organism evidence="1 2">
    <name type="scientific">Granulicella mallensis</name>
    <dbReference type="NCBI Taxonomy" id="940614"/>
    <lineage>
        <taxon>Bacteria</taxon>
        <taxon>Pseudomonadati</taxon>
        <taxon>Acidobacteriota</taxon>
        <taxon>Terriglobia</taxon>
        <taxon>Terriglobales</taxon>
        <taxon>Acidobacteriaceae</taxon>
        <taxon>Granulicella</taxon>
    </lineage>
</organism>
<evidence type="ECO:0000313" key="2">
    <source>
        <dbReference type="Proteomes" id="UP000584867"/>
    </source>
</evidence>
<dbReference type="AlphaFoldDB" id="A0A7W7ZWA0"/>